<evidence type="ECO:0000313" key="10">
    <source>
        <dbReference type="EMBL" id="CAH3194834.1"/>
    </source>
</evidence>
<organism evidence="10 11">
    <name type="scientific">Porites evermanni</name>
    <dbReference type="NCBI Taxonomy" id="104178"/>
    <lineage>
        <taxon>Eukaryota</taxon>
        <taxon>Metazoa</taxon>
        <taxon>Cnidaria</taxon>
        <taxon>Anthozoa</taxon>
        <taxon>Hexacorallia</taxon>
        <taxon>Scleractinia</taxon>
        <taxon>Fungiina</taxon>
        <taxon>Poritidae</taxon>
        <taxon>Porites</taxon>
    </lineage>
</organism>
<sequence length="285" mass="31095">MYDSNLGDFTLVNYDNTPPGVNFTATNKGKGLRISFDSNVYNVSGGDLTGTYTTVQFHLHWGSSNDKGSEHTVDGVMYPAEIHFVSYNTKYPDIVESLSHSDGLAVLGVFLQVGSNENQAYKKFLDQISYVKNMSGDEIKFSAFPLMSLLPTEKTKYYRYPGSLTTPGCQEAVTWTVFKDPVEISQAQLDVLRMMKYNDTVNIVNNYRPVQMLSNREVKASFGMITTAPPVTRTAPPVTTVAPSVTTAASSVTMAAPSVTTDGVALKISNVVLVLALFLGAAFFN</sequence>
<dbReference type="CDD" id="cd00326">
    <property type="entry name" value="alpha_CA"/>
    <property type="match status" value="1"/>
</dbReference>
<keyword evidence="11" id="KW-1185">Reference proteome</keyword>
<evidence type="ECO:0000256" key="8">
    <source>
        <dbReference type="RuleBase" id="RU367011"/>
    </source>
</evidence>
<feature type="domain" description="Alpha-carbonic anhydrase" evidence="9">
    <location>
        <begin position="1"/>
        <end position="222"/>
    </location>
</feature>
<evidence type="ECO:0000256" key="5">
    <source>
        <dbReference type="ARBA" id="ARBA00022833"/>
    </source>
</evidence>
<comment type="function">
    <text evidence="1 8">Reversible hydration of carbon dioxide.</text>
</comment>
<comment type="catalytic activity">
    <reaction evidence="7 8">
        <text>hydrogencarbonate + H(+) = CO2 + H2O</text>
        <dbReference type="Rhea" id="RHEA:10748"/>
        <dbReference type="ChEBI" id="CHEBI:15377"/>
        <dbReference type="ChEBI" id="CHEBI:15378"/>
        <dbReference type="ChEBI" id="CHEBI:16526"/>
        <dbReference type="ChEBI" id="CHEBI:17544"/>
        <dbReference type="EC" id="4.2.1.1"/>
    </reaction>
</comment>
<dbReference type="PROSITE" id="PS51144">
    <property type="entry name" value="ALPHA_CA_2"/>
    <property type="match status" value="1"/>
</dbReference>
<evidence type="ECO:0000256" key="4">
    <source>
        <dbReference type="ARBA" id="ARBA00022723"/>
    </source>
</evidence>
<dbReference type="PROSITE" id="PS00162">
    <property type="entry name" value="ALPHA_CA_1"/>
    <property type="match status" value="1"/>
</dbReference>
<evidence type="ECO:0000259" key="9">
    <source>
        <dbReference type="PROSITE" id="PS51144"/>
    </source>
</evidence>
<dbReference type="InterPro" id="IPR036398">
    <property type="entry name" value="CA_dom_sf"/>
</dbReference>
<evidence type="ECO:0000256" key="7">
    <source>
        <dbReference type="ARBA" id="ARBA00048348"/>
    </source>
</evidence>
<comment type="similarity">
    <text evidence="2 8">Belongs to the alpha-carbonic anhydrase family.</text>
</comment>
<keyword evidence="4 8" id="KW-0479">Metal-binding</keyword>
<reference evidence="10 11" key="1">
    <citation type="submission" date="2022-05" db="EMBL/GenBank/DDBJ databases">
        <authorList>
            <consortium name="Genoscope - CEA"/>
            <person name="William W."/>
        </authorList>
    </citation>
    <scope>NUCLEOTIDE SEQUENCE [LARGE SCALE GENOMIC DNA]</scope>
</reference>
<comment type="cofactor">
    <cofactor evidence="8">
        <name>Zn(2+)</name>
        <dbReference type="ChEBI" id="CHEBI:29105"/>
    </cofactor>
</comment>
<dbReference type="PANTHER" id="PTHR18952">
    <property type="entry name" value="CARBONIC ANHYDRASE"/>
    <property type="match status" value="1"/>
</dbReference>
<dbReference type="InterPro" id="IPR018338">
    <property type="entry name" value="Carbonic_anhydrase_a-class_CS"/>
</dbReference>
<dbReference type="Proteomes" id="UP001159427">
    <property type="component" value="Unassembled WGS sequence"/>
</dbReference>
<dbReference type="SMART" id="SM01057">
    <property type="entry name" value="Carb_anhydrase"/>
    <property type="match status" value="1"/>
</dbReference>
<dbReference type="EC" id="4.2.1.1" evidence="3 8"/>
<dbReference type="InterPro" id="IPR001148">
    <property type="entry name" value="CA_dom"/>
</dbReference>
<proteinExistence type="inferred from homology"/>
<comment type="caution">
    <text evidence="10">The sequence shown here is derived from an EMBL/GenBank/DDBJ whole genome shotgun (WGS) entry which is preliminary data.</text>
</comment>
<evidence type="ECO:0000256" key="6">
    <source>
        <dbReference type="ARBA" id="ARBA00023239"/>
    </source>
</evidence>
<accession>A0ABN8SW30</accession>
<name>A0ABN8SW30_9CNID</name>
<dbReference type="InterPro" id="IPR023561">
    <property type="entry name" value="Carbonic_anhydrase_a-class"/>
</dbReference>
<dbReference type="PANTHER" id="PTHR18952:SF265">
    <property type="entry name" value="CARBONIC ANHYDRASE"/>
    <property type="match status" value="1"/>
</dbReference>
<evidence type="ECO:0000256" key="1">
    <source>
        <dbReference type="ARBA" id="ARBA00002904"/>
    </source>
</evidence>
<keyword evidence="5 8" id="KW-0862">Zinc</keyword>
<gene>
    <name evidence="10" type="ORF">PEVE_00028673</name>
</gene>
<evidence type="ECO:0000313" key="11">
    <source>
        <dbReference type="Proteomes" id="UP001159427"/>
    </source>
</evidence>
<dbReference type="EMBL" id="CALNXI010003995">
    <property type="protein sequence ID" value="CAH3194834.1"/>
    <property type="molecule type" value="Genomic_DNA"/>
</dbReference>
<dbReference type="Pfam" id="PF00194">
    <property type="entry name" value="Carb_anhydrase"/>
    <property type="match status" value="1"/>
</dbReference>
<protein>
    <recommendedName>
        <fullName evidence="3 8">Carbonic anhydrase</fullName>
        <ecNumber evidence="3 8">4.2.1.1</ecNumber>
    </recommendedName>
</protein>
<evidence type="ECO:0000256" key="3">
    <source>
        <dbReference type="ARBA" id="ARBA00012925"/>
    </source>
</evidence>
<dbReference type="Gene3D" id="3.10.200.10">
    <property type="entry name" value="Alpha carbonic anhydrase"/>
    <property type="match status" value="1"/>
</dbReference>
<keyword evidence="6 8" id="KW-0456">Lyase</keyword>
<evidence type="ECO:0000256" key="2">
    <source>
        <dbReference type="ARBA" id="ARBA00010718"/>
    </source>
</evidence>
<dbReference type="SUPFAM" id="SSF51069">
    <property type="entry name" value="Carbonic anhydrase"/>
    <property type="match status" value="1"/>
</dbReference>